<dbReference type="InterPro" id="IPR036291">
    <property type="entry name" value="NAD(P)-bd_dom_sf"/>
</dbReference>
<comment type="caution">
    <text evidence="9">The sequence shown here is derived from an EMBL/GenBank/DDBJ whole genome shotgun (WGS) entry which is preliminary data.</text>
</comment>
<feature type="domain" description="D-isomer specific 2-hydroxyacid dehydrogenase catalytic" evidence="6">
    <location>
        <begin position="35"/>
        <end position="271"/>
    </location>
</feature>
<dbReference type="InterPro" id="IPR006139">
    <property type="entry name" value="D-isomer_2_OHA_DH_cat_dom"/>
</dbReference>
<dbReference type="EMBL" id="BAABRT010000023">
    <property type="protein sequence ID" value="GAA5525986.1"/>
    <property type="molecule type" value="Genomic_DNA"/>
</dbReference>
<keyword evidence="1 5" id="KW-0963">Cytoplasm</keyword>
<organism evidence="9 10">
    <name type="scientific">Microbulbifer aestuariivivens</name>
    <dbReference type="NCBI Taxonomy" id="1908308"/>
    <lineage>
        <taxon>Bacteria</taxon>
        <taxon>Pseudomonadati</taxon>
        <taxon>Pseudomonadota</taxon>
        <taxon>Gammaproteobacteria</taxon>
        <taxon>Cellvibrionales</taxon>
        <taxon>Microbulbiferaceae</taxon>
        <taxon>Microbulbifer</taxon>
    </lineage>
</organism>
<name>A0ABP9WVD5_9GAMM</name>
<dbReference type="PANTHER" id="PTHR42938">
    <property type="entry name" value="FORMATE DEHYDROGENASE 1"/>
    <property type="match status" value="1"/>
</dbReference>
<gene>
    <name evidence="5 9" type="primary">pdxB</name>
    <name evidence="9" type="ORF">Maes01_02565</name>
</gene>
<proteinExistence type="inferred from homology"/>
<evidence type="ECO:0000313" key="10">
    <source>
        <dbReference type="Proteomes" id="UP001408594"/>
    </source>
</evidence>
<keyword evidence="10" id="KW-1185">Reference proteome</keyword>
<comment type="caution">
    <text evidence="5">Lacks conserved residue(s) required for the propagation of feature annotation.</text>
</comment>
<dbReference type="CDD" id="cd12158">
    <property type="entry name" value="ErythrP_dh"/>
    <property type="match status" value="1"/>
</dbReference>
<comment type="pathway">
    <text evidence="5">Cofactor biosynthesis; pyridoxine 5'-phosphate biosynthesis; pyridoxine 5'-phosphate from D-erythrose 4-phosphate: step 2/5.</text>
</comment>
<evidence type="ECO:0000313" key="9">
    <source>
        <dbReference type="EMBL" id="GAA5525986.1"/>
    </source>
</evidence>
<dbReference type="HAMAP" id="MF_01825">
    <property type="entry name" value="PdxB"/>
    <property type="match status" value="1"/>
</dbReference>
<comment type="function">
    <text evidence="5">Catalyzes the oxidation of erythronate-4-phosphate to 3-hydroxy-2-oxo-4-phosphonooxybutanoate.</text>
</comment>
<keyword evidence="2 5" id="KW-0560">Oxidoreductase</keyword>
<keyword evidence="3 5" id="KW-0520">NAD</keyword>
<dbReference type="SUPFAM" id="SSF52283">
    <property type="entry name" value="Formate/glycerate dehydrogenase catalytic domain-like"/>
    <property type="match status" value="1"/>
</dbReference>
<feature type="active site" description="Proton donor" evidence="5">
    <location>
        <position position="251"/>
    </location>
</feature>
<dbReference type="RefSeq" id="WP_345552102.1">
    <property type="nucleotide sequence ID" value="NZ_BAABRT010000023.1"/>
</dbReference>
<dbReference type="SUPFAM" id="SSF51735">
    <property type="entry name" value="NAD(P)-binding Rossmann-fold domains"/>
    <property type="match status" value="1"/>
</dbReference>
<dbReference type="Pfam" id="PF00389">
    <property type="entry name" value="2-Hacid_dh"/>
    <property type="match status" value="1"/>
</dbReference>
<feature type="active site" evidence="5">
    <location>
        <position position="205"/>
    </location>
</feature>
<feature type="binding site" evidence="5">
    <location>
        <position position="50"/>
    </location>
    <ligand>
        <name>substrate</name>
    </ligand>
</feature>
<keyword evidence="4 5" id="KW-0664">Pyridoxine biosynthesis</keyword>
<feature type="binding site" evidence="5">
    <location>
        <position position="147"/>
    </location>
    <ligand>
        <name>NAD(+)</name>
        <dbReference type="ChEBI" id="CHEBI:57540"/>
    </ligand>
</feature>
<feature type="binding site" evidence="5">
    <location>
        <position position="255"/>
    </location>
    <ligand>
        <name>substrate</name>
    </ligand>
</feature>
<dbReference type="Pfam" id="PF02826">
    <property type="entry name" value="2-Hacid_dh_C"/>
    <property type="match status" value="1"/>
</dbReference>
<comment type="subcellular location">
    <subcellularLocation>
        <location evidence="5">Cytoplasm</location>
    </subcellularLocation>
</comment>
<feature type="domain" description="Erythronate-4-phosphate dehydrogenase dimerisation" evidence="8">
    <location>
        <begin position="315"/>
        <end position="385"/>
    </location>
</feature>
<comment type="catalytic activity">
    <reaction evidence="5">
        <text>4-phospho-D-erythronate + NAD(+) = (R)-3-hydroxy-2-oxo-4-phosphooxybutanoate + NADH + H(+)</text>
        <dbReference type="Rhea" id="RHEA:18829"/>
        <dbReference type="ChEBI" id="CHEBI:15378"/>
        <dbReference type="ChEBI" id="CHEBI:57540"/>
        <dbReference type="ChEBI" id="CHEBI:57945"/>
        <dbReference type="ChEBI" id="CHEBI:58538"/>
        <dbReference type="ChEBI" id="CHEBI:58766"/>
        <dbReference type="EC" id="1.1.1.290"/>
    </reaction>
</comment>
<protein>
    <recommendedName>
        <fullName evidence="5">Erythronate-4-phosphate dehydrogenase</fullName>
        <ecNumber evidence="5">1.1.1.290</ecNumber>
    </recommendedName>
</protein>
<accession>A0ABP9WVD5</accession>
<feature type="binding site" evidence="5">
    <location>
        <position position="254"/>
    </location>
    <ligand>
        <name>NAD(+)</name>
        <dbReference type="ChEBI" id="CHEBI:57540"/>
    </ligand>
</feature>
<dbReference type="InterPro" id="IPR020921">
    <property type="entry name" value="Erythronate-4-P_DHase"/>
</dbReference>
<feature type="binding site" evidence="5">
    <location>
        <position position="229"/>
    </location>
    <ligand>
        <name>NAD(+)</name>
        <dbReference type="ChEBI" id="CHEBI:57540"/>
    </ligand>
</feature>
<feature type="active site" evidence="5">
    <location>
        <position position="234"/>
    </location>
</feature>
<evidence type="ECO:0000259" key="8">
    <source>
        <dbReference type="Pfam" id="PF11890"/>
    </source>
</evidence>
<reference evidence="9 10" key="1">
    <citation type="submission" date="2024-02" db="EMBL/GenBank/DDBJ databases">
        <title>Microbulbifer aestuariivivens NBRC 112533.</title>
        <authorList>
            <person name="Ichikawa N."/>
            <person name="Katano-Makiyama Y."/>
            <person name="Hidaka K."/>
        </authorList>
    </citation>
    <scope>NUCLEOTIDE SEQUENCE [LARGE SCALE GENOMIC DNA]</scope>
    <source>
        <strain evidence="9 10">NBRC 112533</strain>
    </source>
</reference>
<comment type="subunit">
    <text evidence="5">Homodimer.</text>
</comment>
<dbReference type="InterPro" id="IPR006140">
    <property type="entry name" value="D-isomer_DH_NAD-bd"/>
</dbReference>
<sequence>MKAGRIRIVADENIPAVEQYFGDLGSIQRLPGRTMTRAQLQDADVLLVRSVTQVDRALLEGTRVAFVGSCTIGTDHLDTHWLDSQAIPWSAAPGCNANSVVEYVFCALAALGRDWRGQRFGIVGCGNVGGLLQRRLHGLGNACRVYDPWQQANADLATLEEVMAQDVVCLHAPLVKGGPHPTRHMIDAAHLGAMQDGAVLISAGRGAVVDNSALLALLEGGKPLTTVLDVWENEPAINTALLAKVDIGTPHIAGYSHDGKLAGTRMVREALSRALGLPALPDSGWAEVAGAGEAATKRGPLTLSPPASGKDSTGDLAQMADLLLQMYDPRADDRRLRAAAEAQLPLAQGFDRLRREYPRRLEFSHYRAGAAGLDSESRRQLEILGLKWN</sequence>
<evidence type="ECO:0000256" key="1">
    <source>
        <dbReference type="ARBA" id="ARBA00022490"/>
    </source>
</evidence>
<evidence type="ECO:0000259" key="7">
    <source>
        <dbReference type="Pfam" id="PF02826"/>
    </source>
</evidence>
<feature type="binding site" evidence="5">
    <location>
        <position position="71"/>
    </location>
    <ligand>
        <name>substrate</name>
    </ligand>
</feature>
<evidence type="ECO:0000256" key="3">
    <source>
        <dbReference type="ARBA" id="ARBA00023027"/>
    </source>
</evidence>
<dbReference type="EC" id="1.1.1.290" evidence="5"/>
<dbReference type="InterPro" id="IPR038251">
    <property type="entry name" value="PdxB_dimer_sf"/>
</dbReference>
<feature type="domain" description="D-isomer specific 2-hydroxyacid dehydrogenase NAD-binding" evidence="7">
    <location>
        <begin position="110"/>
        <end position="253"/>
    </location>
</feature>
<evidence type="ECO:0000256" key="5">
    <source>
        <dbReference type="HAMAP-Rule" id="MF_01825"/>
    </source>
</evidence>
<dbReference type="Gene3D" id="3.40.50.720">
    <property type="entry name" value="NAD(P)-binding Rossmann-like Domain"/>
    <property type="match status" value="2"/>
</dbReference>
<dbReference type="Proteomes" id="UP001408594">
    <property type="component" value="Unassembled WGS sequence"/>
</dbReference>
<evidence type="ECO:0000256" key="4">
    <source>
        <dbReference type="ARBA" id="ARBA00023096"/>
    </source>
</evidence>
<evidence type="ECO:0000259" key="6">
    <source>
        <dbReference type="Pfam" id="PF00389"/>
    </source>
</evidence>
<dbReference type="InterPro" id="IPR024531">
    <property type="entry name" value="Erythronate-4-P_DHase_dimer"/>
</dbReference>
<dbReference type="PANTHER" id="PTHR42938:SF9">
    <property type="entry name" value="FORMATE DEHYDROGENASE 1"/>
    <property type="match status" value="1"/>
</dbReference>
<comment type="similarity">
    <text evidence="5">Belongs to the D-isomer specific 2-hydroxyacid dehydrogenase family. PdxB subfamily.</text>
</comment>
<evidence type="ECO:0000256" key="2">
    <source>
        <dbReference type="ARBA" id="ARBA00023002"/>
    </source>
</evidence>
<dbReference type="Gene3D" id="3.30.1370.170">
    <property type="match status" value="1"/>
</dbReference>
<dbReference type="Pfam" id="PF11890">
    <property type="entry name" value="DUF3410"/>
    <property type="match status" value="1"/>
</dbReference>